<dbReference type="SUPFAM" id="SSF53335">
    <property type="entry name" value="S-adenosyl-L-methionine-dependent methyltransferases"/>
    <property type="match status" value="1"/>
</dbReference>
<dbReference type="AlphaFoldDB" id="W6TLP3"/>
<proteinExistence type="predicted"/>
<evidence type="ECO:0000256" key="2">
    <source>
        <dbReference type="ARBA" id="ARBA00022679"/>
    </source>
</evidence>
<organism evidence="3 4">
    <name type="scientific">Borrelia duttonii CR2A</name>
    <dbReference type="NCBI Taxonomy" id="1432657"/>
    <lineage>
        <taxon>Bacteria</taxon>
        <taxon>Pseudomonadati</taxon>
        <taxon>Spirochaetota</taxon>
        <taxon>Spirochaetia</taxon>
        <taxon>Spirochaetales</taxon>
        <taxon>Borreliaceae</taxon>
        <taxon>Borrelia</taxon>
    </lineage>
</organism>
<evidence type="ECO:0000313" key="3">
    <source>
        <dbReference type="EMBL" id="ETZ18259.1"/>
    </source>
</evidence>
<comment type="caution">
    <text evidence="3">The sequence shown here is derived from an EMBL/GenBank/DDBJ whole genome shotgun (WGS) entry which is preliminary data.</text>
</comment>
<reference evidence="3 4" key="1">
    <citation type="submission" date="2013-12" db="EMBL/GenBank/DDBJ databases">
        <title>Comparative genomics of relapsing fever spirochetes.</title>
        <authorList>
            <person name="Schwan T.G."/>
            <person name="Raffel S.J."/>
            <person name="Porcella S.F."/>
        </authorList>
    </citation>
    <scope>NUCLEOTIDE SEQUENCE [LARGE SCALE GENOMIC DNA]</scope>
    <source>
        <strain evidence="3 4">CR2A</strain>
    </source>
</reference>
<dbReference type="GO" id="GO:0031167">
    <property type="term" value="P:rRNA methylation"/>
    <property type="evidence" value="ECO:0007669"/>
    <property type="project" value="InterPro"/>
</dbReference>
<evidence type="ECO:0000313" key="4">
    <source>
        <dbReference type="Proteomes" id="UP000019148"/>
    </source>
</evidence>
<protein>
    <submittedName>
        <fullName evidence="3">Methyltransferase</fullName>
        <ecNumber evidence="3">2.1.1.-</ecNumber>
    </submittedName>
</protein>
<dbReference type="InterPro" id="IPR002052">
    <property type="entry name" value="DNA_methylase_N6_adenine_CS"/>
</dbReference>
<dbReference type="CDD" id="cd02440">
    <property type="entry name" value="AdoMet_MTases"/>
    <property type="match status" value="1"/>
</dbReference>
<dbReference type="PANTHER" id="PTHR43542">
    <property type="entry name" value="METHYLTRANSFERASE"/>
    <property type="match status" value="1"/>
</dbReference>
<keyword evidence="1 3" id="KW-0489">Methyltransferase</keyword>
<evidence type="ECO:0000256" key="1">
    <source>
        <dbReference type="ARBA" id="ARBA00022603"/>
    </source>
</evidence>
<dbReference type="GO" id="GO:0003676">
    <property type="term" value="F:nucleic acid binding"/>
    <property type="evidence" value="ECO:0007669"/>
    <property type="project" value="InterPro"/>
</dbReference>
<dbReference type="PROSITE" id="PS00092">
    <property type="entry name" value="N6_MTASE"/>
    <property type="match status" value="1"/>
</dbReference>
<name>W6TLP3_9SPIR</name>
<dbReference type="EC" id="2.1.1.-" evidence="3"/>
<keyword evidence="2 3" id="KW-0808">Transferase</keyword>
<dbReference type="InterPro" id="IPR004398">
    <property type="entry name" value="RNA_MeTrfase_RsmD"/>
</dbReference>
<dbReference type="EMBL" id="AZIT01000001">
    <property type="protein sequence ID" value="ETZ18259.1"/>
    <property type="molecule type" value="Genomic_DNA"/>
</dbReference>
<dbReference type="Proteomes" id="UP000019148">
    <property type="component" value="Unassembled WGS sequence"/>
</dbReference>
<dbReference type="GO" id="GO:0008168">
    <property type="term" value="F:methyltransferase activity"/>
    <property type="evidence" value="ECO:0007669"/>
    <property type="project" value="UniProtKB-KW"/>
</dbReference>
<gene>
    <name evidence="3" type="ORF">BDCR2A_00232</name>
</gene>
<dbReference type="PIRSF" id="PIRSF004553">
    <property type="entry name" value="CHP00095"/>
    <property type="match status" value="1"/>
</dbReference>
<dbReference type="InterPro" id="IPR029063">
    <property type="entry name" value="SAM-dependent_MTases_sf"/>
</dbReference>
<dbReference type="NCBIfam" id="TIGR00095">
    <property type="entry name" value="16S rRNA (guanine(966)-N(2))-methyltransferase RsmD"/>
    <property type="match status" value="1"/>
</dbReference>
<sequence length="217" mass="25393">MSLLNKIISKFGLYIYLIFLQNDLKCILMRVISGKYKGWKVACPRVGYVRPVMAIIREAFFSILFNQISGINFLDVFTGTGIMSLEALSRGASLVHLVDYNKFSKNVLIKNFDIVNEPYKFFFTKAEFFLAKRDLFYDLIYLDPPFNYPLKKNLLEIISKNKSLNNNAKIIIHYPARENLDNNILRLSKYDFRKYGGSRLDFLKLILIYKLLILDRI</sequence>
<dbReference type="PATRIC" id="fig|1432657.3.peg.230"/>
<dbReference type="Gene3D" id="3.40.50.150">
    <property type="entry name" value="Vaccinia Virus protein VP39"/>
    <property type="match status" value="1"/>
</dbReference>
<accession>W6TLP3</accession>
<dbReference type="Pfam" id="PF03602">
    <property type="entry name" value="Cons_hypoth95"/>
    <property type="match status" value="1"/>
</dbReference>
<dbReference type="PANTHER" id="PTHR43542:SF1">
    <property type="entry name" value="METHYLTRANSFERASE"/>
    <property type="match status" value="1"/>
</dbReference>